<evidence type="ECO:0000256" key="1">
    <source>
        <dbReference type="SAM" id="MobiDB-lite"/>
    </source>
</evidence>
<keyword evidence="3" id="KW-1185">Reference proteome</keyword>
<gene>
    <name evidence="2" type="ORF">MARA_31100</name>
</gene>
<sequence>MVMTDQDTSDKSEQDADGQEKQLTEKPEVTDEHREAAKEMARSQDDTRETRVMPGTSNTVTGTAVADWLDDDGNPKYGEVAEGGIKREDVMGGEQNARGHEADE</sequence>
<geneLocation type="plasmid" evidence="3">
    <name>pjcm18538 dna</name>
</geneLocation>
<reference evidence="2 3" key="1">
    <citation type="journal article" date="2019" name="Emerg. Microbes Infect.">
        <title>Comprehensive subspecies identification of 175 nontuberculous mycobacteria species based on 7547 genomic profiles.</title>
        <authorList>
            <person name="Matsumoto Y."/>
            <person name="Kinjo T."/>
            <person name="Motooka D."/>
            <person name="Nabeya D."/>
            <person name="Jung N."/>
            <person name="Uechi K."/>
            <person name="Horii T."/>
            <person name="Iida T."/>
            <person name="Fujita J."/>
            <person name="Nakamura S."/>
        </authorList>
    </citation>
    <scope>NUCLEOTIDE SEQUENCE [LARGE SCALE GENOMIC DNA]</scope>
    <source>
        <strain evidence="2 3">JCM 18538</strain>
    </source>
</reference>
<dbReference type="AlphaFoldDB" id="A0A7I7RYC9"/>
<proteinExistence type="predicted"/>
<evidence type="ECO:0000313" key="3">
    <source>
        <dbReference type="Proteomes" id="UP000467428"/>
    </source>
</evidence>
<organism evidence="2 3">
    <name type="scientific">Mycolicibacterium arabiense</name>
    <dbReference type="NCBI Taxonomy" id="1286181"/>
    <lineage>
        <taxon>Bacteria</taxon>
        <taxon>Bacillati</taxon>
        <taxon>Actinomycetota</taxon>
        <taxon>Actinomycetes</taxon>
        <taxon>Mycobacteriales</taxon>
        <taxon>Mycobacteriaceae</taxon>
        <taxon>Mycolicibacterium</taxon>
    </lineage>
</organism>
<dbReference type="EMBL" id="AP022593">
    <property type="protein sequence ID" value="BBY49642.1"/>
    <property type="molecule type" value="Genomic_DNA"/>
</dbReference>
<accession>A0A7I7RYC9</accession>
<dbReference type="KEGG" id="marz:MARA_31100"/>
<protein>
    <submittedName>
        <fullName evidence="2">Uncharacterized protein</fullName>
    </submittedName>
</protein>
<name>A0A7I7RYC9_9MYCO</name>
<dbReference type="Proteomes" id="UP000467428">
    <property type="component" value="Chromosome"/>
</dbReference>
<evidence type="ECO:0000313" key="2">
    <source>
        <dbReference type="EMBL" id="BBY49642.1"/>
    </source>
</evidence>
<feature type="region of interest" description="Disordered" evidence="1">
    <location>
        <begin position="1"/>
        <end position="104"/>
    </location>
</feature>
<feature type="compositionally biased region" description="Basic and acidic residues" evidence="1">
    <location>
        <begin position="8"/>
        <end position="51"/>
    </location>
</feature>